<dbReference type="InterPro" id="IPR011856">
    <property type="entry name" value="tRNA_endonuc-like_dom_sf"/>
</dbReference>
<evidence type="ECO:0000259" key="4">
    <source>
        <dbReference type="Pfam" id="PF09631"/>
    </source>
</evidence>
<dbReference type="GO" id="GO:0000379">
    <property type="term" value="P:tRNA-type intron splice site recognition and cleavage"/>
    <property type="evidence" value="ECO:0007669"/>
    <property type="project" value="InterPro"/>
</dbReference>
<dbReference type="SUPFAM" id="SSF53032">
    <property type="entry name" value="tRNA-intron endonuclease catalytic domain-like"/>
    <property type="match status" value="1"/>
</dbReference>
<feature type="region of interest" description="Disordered" evidence="3">
    <location>
        <begin position="118"/>
        <end position="171"/>
    </location>
</feature>
<proteinExistence type="inferred from homology"/>
<sequence length="199" mass="21973">MPSPPNPPSFLVPWLEEYPAQAGPLLTAVYDLTLSVGWIDTRITSLGGWVVLVGHKRKEDPLRAVLPLPIHTTSLRPSSLRAIFNALSAMSLADDLPEPFKPLAPTIDELRETLKPKLGESISTSAVDGDKADNHTHQEEEREAEEQQQRSHSQSQVRSSSTPDLDRETIYTAIVTPDSTVVYYKLSKGIKKPADIPDE</sequence>
<dbReference type="GO" id="GO:0003676">
    <property type="term" value="F:nucleic acid binding"/>
    <property type="evidence" value="ECO:0007669"/>
    <property type="project" value="InterPro"/>
</dbReference>
<evidence type="ECO:0000256" key="1">
    <source>
        <dbReference type="ARBA" id="ARBA00006091"/>
    </source>
</evidence>
<dbReference type="PANTHER" id="PTHR28518">
    <property type="entry name" value="TRNA-SPLICING ENDONUCLEASE SUBUNIT SEN15"/>
    <property type="match status" value="1"/>
</dbReference>
<dbReference type="OrthoDB" id="10002170at2759"/>
<dbReference type="Pfam" id="PF09631">
    <property type="entry name" value="Sen15"/>
    <property type="match status" value="1"/>
</dbReference>
<dbReference type="InterPro" id="IPR036167">
    <property type="entry name" value="tRNA_intron_Endo_cat-like_sf"/>
</dbReference>
<accession>A0A1B9GN99</accession>
<feature type="domain" description="tRNA-splicing endonuclease subunit Sen15" evidence="4">
    <location>
        <begin position="162"/>
        <end position="194"/>
    </location>
</feature>
<dbReference type="Proteomes" id="UP000092666">
    <property type="component" value="Unassembled WGS sequence"/>
</dbReference>
<evidence type="ECO:0000256" key="3">
    <source>
        <dbReference type="SAM" id="MobiDB-lite"/>
    </source>
</evidence>
<keyword evidence="6" id="KW-1185">Reference proteome</keyword>
<evidence type="ECO:0000256" key="2">
    <source>
        <dbReference type="ARBA" id="ARBA00022694"/>
    </source>
</evidence>
<reference evidence="5 6" key="1">
    <citation type="submission" date="2013-07" db="EMBL/GenBank/DDBJ databases">
        <title>The Genome Sequence of Cryptococcus heveanensis BCC8398.</title>
        <authorList>
            <consortium name="The Broad Institute Genome Sequencing Platform"/>
            <person name="Cuomo C."/>
            <person name="Litvintseva A."/>
            <person name="Chen Y."/>
            <person name="Heitman J."/>
            <person name="Sun S."/>
            <person name="Springer D."/>
            <person name="Dromer F."/>
            <person name="Young S.K."/>
            <person name="Zeng Q."/>
            <person name="Gargeya S."/>
            <person name="Fitzgerald M."/>
            <person name="Abouelleil A."/>
            <person name="Alvarado L."/>
            <person name="Berlin A.M."/>
            <person name="Chapman S.B."/>
            <person name="Dewar J."/>
            <person name="Goldberg J."/>
            <person name="Griggs A."/>
            <person name="Gujja S."/>
            <person name="Hansen M."/>
            <person name="Howarth C."/>
            <person name="Imamovic A."/>
            <person name="Larimer J."/>
            <person name="McCowan C."/>
            <person name="Murphy C."/>
            <person name="Pearson M."/>
            <person name="Priest M."/>
            <person name="Roberts A."/>
            <person name="Saif S."/>
            <person name="Shea T."/>
            <person name="Sykes S."/>
            <person name="Wortman J."/>
            <person name="Nusbaum C."/>
            <person name="Birren B."/>
        </authorList>
    </citation>
    <scope>NUCLEOTIDE SEQUENCE [LARGE SCALE GENOMIC DNA]</scope>
    <source>
        <strain evidence="5 6">BCC8398</strain>
    </source>
</reference>
<dbReference type="PANTHER" id="PTHR28518:SF1">
    <property type="entry name" value="TRNA-SPLICING ENDONUCLEASE SUBUNIT SEN15"/>
    <property type="match status" value="1"/>
</dbReference>
<dbReference type="Gene3D" id="3.40.1350.10">
    <property type="match status" value="1"/>
</dbReference>
<dbReference type="EMBL" id="KI669507">
    <property type="protein sequence ID" value="OCF32594.1"/>
    <property type="molecule type" value="Genomic_DNA"/>
</dbReference>
<dbReference type="AlphaFoldDB" id="A0A1B9GN99"/>
<dbReference type="InterPro" id="IPR018593">
    <property type="entry name" value="tRNA-endonuc_su_Sen15"/>
</dbReference>
<feature type="compositionally biased region" description="Basic and acidic residues" evidence="3">
    <location>
        <begin position="128"/>
        <end position="149"/>
    </location>
</feature>
<dbReference type="InterPro" id="IPR042777">
    <property type="entry name" value="Sen15_fungi"/>
</dbReference>
<evidence type="ECO:0000313" key="5">
    <source>
        <dbReference type="EMBL" id="OCF32594.1"/>
    </source>
</evidence>
<organism evidence="5 6">
    <name type="scientific">Kwoniella heveanensis BCC8398</name>
    <dbReference type="NCBI Taxonomy" id="1296120"/>
    <lineage>
        <taxon>Eukaryota</taxon>
        <taxon>Fungi</taxon>
        <taxon>Dikarya</taxon>
        <taxon>Basidiomycota</taxon>
        <taxon>Agaricomycotina</taxon>
        <taxon>Tremellomycetes</taxon>
        <taxon>Tremellales</taxon>
        <taxon>Cryptococcaceae</taxon>
        <taxon>Kwoniella</taxon>
    </lineage>
</organism>
<dbReference type="GO" id="GO:0000214">
    <property type="term" value="C:tRNA-intron endonuclease complex"/>
    <property type="evidence" value="ECO:0007669"/>
    <property type="project" value="InterPro"/>
</dbReference>
<evidence type="ECO:0000313" key="6">
    <source>
        <dbReference type="Proteomes" id="UP000092666"/>
    </source>
</evidence>
<protein>
    <recommendedName>
        <fullName evidence="4">tRNA-splicing endonuclease subunit Sen15 domain-containing protein</fullName>
    </recommendedName>
</protein>
<dbReference type="GO" id="GO:0000213">
    <property type="term" value="F:tRNA-intron lyase activity"/>
    <property type="evidence" value="ECO:0007669"/>
    <property type="project" value="TreeGrafter"/>
</dbReference>
<reference evidence="6" key="2">
    <citation type="submission" date="2013-12" db="EMBL/GenBank/DDBJ databases">
        <title>Evolution of pathogenesis and genome organization in the Tremellales.</title>
        <authorList>
            <person name="Cuomo C."/>
            <person name="Litvintseva A."/>
            <person name="Heitman J."/>
            <person name="Chen Y."/>
            <person name="Sun S."/>
            <person name="Springer D."/>
            <person name="Dromer F."/>
            <person name="Young S."/>
            <person name="Zeng Q."/>
            <person name="Chapman S."/>
            <person name="Gujja S."/>
            <person name="Saif S."/>
            <person name="Birren B."/>
        </authorList>
    </citation>
    <scope>NUCLEOTIDE SEQUENCE [LARGE SCALE GENOMIC DNA]</scope>
    <source>
        <strain evidence="6">BCC8398</strain>
    </source>
</reference>
<comment type="similarity">
    <text evidence="1">Belongs to the SEN15 family.</text>
</comment>
<dbReference type="STRING" id="1296120.A0A1B9GN99"/>
<name>A0A1B9GN99_9TREE</name>
<keyword evidence="2" id="KW-0819">tRNA processing</keyword>
<gene>
    <name evidence="5" type="ORF">I316_05774</name>
</gene>
<feature type="compositionally biased region" description="Low complexity" evidence="3">
    <location>
        <begin position="150"/>
        <end position="161"/>
    </location>
</feature>